<evidence type="ECO:0000256" key="3">
    <source>
        <dbReference type="PROSITE-ProRule" id="PRU00047"/>
    </source>
</evidence>
<comment type="caution">
    <text evidence="5">The sequence shown here is derived from an EMBL/GenBank/DDBJ whole genome shotgun (WGS) entry which is preliminary data.</text>
</comment>
<dbReference type="EMBL" id="QJKJ01009072">
    <property type="protein sequence ID" value="RDX77780.1"/>
    <property type="molecule type" value="Genomic_DNA"/>
</dbReference>
<keyword evidence="1" id="KW-0378">Hydrolase</keyword>
<reference evidence="5" key="1">
    <citation type="submission" date="2018-05" db="EMBL/GenBank/DDBJ databases">
        <title>Draft genome of Mucuna pruriens seed.</title>
        <authorList>
            <person name="Nnadi N.E."/>
            <person name="Vos R."/>
            <person name="Hasami M.H."/>
            <person name="Devisetty U.K."/>
            <person name="Aguiy J.C."/>
        </authorList>
    </citation>
    <scope>NUCLEOTIDE SEQUENCE [LARGE SCALE GENOMIC DNA]</scope>
    <source>
        <strain evidence="5">JCA_2017</strain>
    </source>
</reference>
<keyword evidence="3" id="KW-0862">Zinc</keyword>
<keyword evidence="6" id="KW-1185">Reference proteome</keyword>
<dbReference type="Gene3D" id="4.10.60.10">
    <property type="entry name" value="Zinc finger, CCHC-type"/>
    <property type="match status" value="1"/>
</dbReference>
<organism evidence="5 6">
    <name type="scientific">Mucuna pruriens</name>
    <name type="common">Velvet bean</name>
    <name type="synonym">Dolichos pruriens</name>
    <dbReference type="NCBI Taxonomy" id="157652"/>
    <lineage>
        <taxon>Eukaryota</taxon>
        <taxon>Viridiplantae</taxon>
        <taxon>Streptophyta</taxon>
        <taxon>Embryophyta</taxon>
        <taxon>Tracheophyta</taxon>
        <taxon>Spermatophyta</taxon>
        <taxon>Magnoliopsida</taxon>
        <taxon>eudicotyledons</taxon>
        <taxon>Gunneridae</taxon>
        <taxon>Pentapetalae</taxon>
        <taxon>rosids</taxon>
        <taxon>fabids</taxon>
        <taxon>Fabales</taxon>
        <taxon>Fabaceae</taxon>
        <taxon>Papilionoideae</taxon>
        <taxon>50 kb inversion clade</taxon>
        <taxon>NPAAA clade</taxon>
        <taxon>indigoferoid/millettioid clade</taxon>
        <taxon>Phaseoleae</taxon>
        <taxon>Mucuna</taxon>
    </lineage>
</organism>
<dbReference type="SMART" id="SM00343">
    <property type="entry name" value="ZnF_C2HC"/>
    <property type="match status" value="1"/>
</dbReference>
<keyword evidence="3" id="KW-0479">Metal-binding</keyword>
<dbReference type="OrthoDB" id="1914518at2759"/>
<dbReference type="InterPro" id="IPR051320">
    <property type="entry name" value="Viral_Replic_Matur_Polypro"/>
</dbReference>
<feature type="non-terminal residue" evidence="5">
    <location>
        <position position="1"/>
    </location>
</feature>
<dbReference type="SUPFAM" id="SSF56672">
    <property type="entry name" value="DNA/RNA polymerases"/>
    <property type="match status" value="1"/>
</dbReference>
<dbReference type="Gene3D" id="3.10.10.10">
    <property type="entry name" value="HIV Type 1 Reverse Transcriptase, subunit A, domain 1"/>
    <property type="match status" value="1"/>
</dbReference>
<dbReference type="SUPFAM" id="SSF57756">
    <property type="entry name" value="Retrovirus zinc finger-like domains"/>
    <property type="match status" value="1"/>
</dbReference>
<keyword evidence="3" id="KW-0863">Zinc-finger</keyword>
<dbReference type="GO" id="GO:0008270">
    <property type="term" value="F:zinc ion binding"/>
    <property type="evidence" value="ECO:0007669"/>
    <property type="project" value="UniProtKB-KW"/>
</dbReference>
<dbReference type="InterPro" id="IPR043502">
    <property type="entry name" value="DNA/RNA_pol_sf"/>
</dbReference>
<feature type="domain" description="CCHC-type" evidence="4">
    <location>
        <begin position="19"/>
        <end position="35"/>
    </location>
</feature>
<dbReference type="Pfam" id="PF17919">
    <property type="entry name" value="RT_RNaseH_2"/>
    <property type="match status" value="1"/>
</dbReference>
<proteinExistence type="predicted"/>
<evidence type="ECO:0000256" key="2">
    <source>
        <dbReference type="ARBA" id="ARBA00023125"/>
    </source>
</evidence>
<sequence length="484" mass="55009">KRYKFFKRKQKRGKPSNQRCFICGKKGHYSRTCPNKAEKAIKLISSLKLNDEDIESIYSEQSSADEETAFALRYSDEDSQSEIESIPIFSAKEVNSITVSPPQPGVEVQLLPSKYQKPIKAIAYMDTGAQKTMMNPDILPREAWKKEICYFVAADGKVFKTELISVNPVGICFFPNCVVWSKVIGSKLPNRDILIGMDVFSSAAKLQILSTGLKYKRDFKPFTEVLKMFSAQEEDNDVEEIKRKLLSLCANSHGEFPHPNPLWKNTDFFIFLPFKLNEDINPTKATHPGMSPSDQLLAKQECLELLRQGLIEPTHSNWACQAFYVEKRSERLRGKKRLGFYPSCGKIHQCAIKASKERSSSLGSEQTSAVQELKKIAQSPPALKIPGEGDRILQTDASDNYWGAVLIEKIGDKKYYCGHASGQFKEGEKHYHTTFKEALAVKNGIKKFDFHLRSFQFEVQMDNSSFPKLLEFKNKMPPDPQRKD</sequence>
<name>A0A371FHR8_MUCPR</name>
<dbReference type="GO" id="GO:0006508">
    <property type="term" value="P:proteolysis"/>
    <property type="evidence" value="ECO:0007669"/>
    <property type="project" value="UniProtKB-KW"/>
</dbReference>
<dbReference type="InterPro" id="IPR041577">
    <property type="entry name" value="RT_RNaseH_2"/>
</dbReference>
<evidence type="ECO:0000313" key="6">
    <source>
        <dbReference type="Proteomes" id="UP000257109"/>
    </source>
</evidence>
<dbReference type="PANTHER" id="PTHR33064">
    <property type="entry name" value="POL PROTEIN"/>
    <property type="match status" value="1"/>
</dbReference>
<evidence type="ECO:0000313" key="5">
    <source>
        <dbReference type="EMBL" id="RDX77780.1"/>
    </source>
</evidence>
<evidence type="ECO:0000256" key="1">
    <source>
        <dbReference type="ARBA" id="ARBA00022670"/>
    </source>
</evidence>
<dbReference type="InterPro" id="IPR036875">
    <property type="entry name" value="Znf_CCHC_sf"/>
</dbReference>
<evidence type="ECO:0000259" key="4">
    <source>
        <dbReference type="PROSITE" id="PS50158"/>
    </source>
</evidence>
<dbReference type="Proteomes" id="UP000257109">
    <property type="component" value="Unassembled WGS sequence"/>
</dbReference>
<dbReference type="InterPro" id="IPR001878">
    <property type="entry name" value="Znf_CCHC"/>
</dbReference>
<dbReference type="PROSITE" id="PS50158">
    <property type="entry name" value="ZF_CCHC"/>
    <property type="match status" value="1"/>
</dbReference>
<accession>A0A371FHR8</accession>
<keyword evidence="1" id="KW-0645">Protease</keyword>
<keyword evidence="2" id="KW-0238">DNA-binding</keyword>
<protein>
    <recommendedName>
        <fullName evidence="4">CCHC-type domain-containing protein</fullName>
    </recommendedName>
</protein>
<gene>
    <name evidence="5" type="ORF">CR513_42043</name>
</gene>
<dbReference type="PANTHER" id="PTHR33064:SF37">
    <property type="entry name" value="RIBONUCLEASE H"/>
    <property type="match status" value="1"/>
</dbReference>
<dbReference type="GO" id="GO:0003677">
    <property type="term" value="F:DNA binding"/>
    <property type="evidence" value="ECO:0007669"/>
    <property type="project" value="UniProtKB-KW"/>
</dbReference>
<dbReference type="AlphaFoldDB" id="A0A371FHR8"/>
<dbReference type="GO" id="GO:0008233">
    <property type="term" value="F:peptidase activity"/>
    <property type="evidence" value="ECO:0007669"/>
    <property type="project" value="UniProtKB-KW"/>
</dbReference>